<proteinExistence type="predicted"/>
<reference evidence="1 2" key="1">
    <citation type="submission" date="2024-04" db="EMBL/GenBank/DDBJ databases">
        <title>Phyllosticta paracitricarpa is synonymous to the EU quarantine fungus P. citricarpa based on phylogenomic analyses.</title>
        <authorList>
            <consortium name="Lawrence Berkeley National Laboratory"/>
            <person name="Van Ingen-Buijs V.A."/>
            <person name="Van Westerhoven A.C."/>
            <person name="Haridas S."/>
            <person name="Skiadas P."/>
            <person name="Martin F."/>
            <person name="Groenewald J.Z."/>
            <person name="Crous P.W."/>
            <person name="Seidl M.F."/>
        </authorList>
    </citation>
    <scope>NUCLEOTIDE SEQUENCE [LARGE SCALE GENOMIC DNA]</scope>
    <source>
        <strain evidence="1 2">CBS 122670</strain>
    </source>
</reference>
<evidence type="ECO:0000313" key="2">
    <source>
        <dbReference type="Proteomes" id="UP001365128"/>
    </source>
</evidence>
<comment type="caution">
    <text evidence="1">The sequence shown here is derived from an EMBL/GenBank/DDBJ whole genome shotgun (WGS) entry which is preliminary data.</text>
</comment>
<evidence type="ECO:0000313" key="1">
    <source>
        <dbReference type="EMBL" id="KAK7552414.1"/>
    </source>
</evidence>
<organism evidence="1 2">
    <name type="scientific">Phyllosticta citricarpa</name>
    <dbReference type="NCBI Taxonomy" id="55181"/>
    <lineage>
        <taxon>Eukaryota</taxon>
        <taxon>Fungi</taxon>
        <taxon>Dikarya</taxon>
        <taxon>Ascomycota</taxon>
        <taxon>Pezizomycotina</taxon>
        <taxon>Dothideomycetes</taxon>
        <taxon>Dothideomycetes incertae sedis</taxon>
        <taxon>Botryosphaeriales</taxon>
        <taxon>Phyllostictaceae</taxon>
        <taxon>Phyllosticta</taxon>
    </lineage>
</organism>
<dbReference type="EMBL" id="JBBPDW010000005">
    <property type="protein sequence ID" value="KAK7552414.1"/>
    <property type="molecule type" value="Genomic_DNA"/>
</dbReference>
<keyword evidence="2" id="KW-1185">Reference proteome</keyword>
<sequence>MTAPSFKKRHATAVLTGISHTPARCLHSGAFVSLDRWTACKYGYGDKARHGKASKQASKRATNQWACCCGGSSSLTLPLPLPPPPLSSHSGLSSATRTSAPVRHAQNKMMYACVRVYIAVHARTYVLKKEGKKNKKKEKNYACDKAELDGWGRIGCMGSGRGEALISSNDSSTLD</sequence>
<protein>
    <submittedName>
        <fullName evidence="1">Uncharacterized protein</fullName>
    </submittedName>
</protein>
<gene>
    <name evidence="1" type="ORF">IWX46DRAFT_668963</name>
</gene>
<dbReference type="Proteomes" id="UP001365128">
    <property type="component" value="Unassembled WGS sequence"/>
</dbReference>
<name>A0ABR1MP23_9PEZI</name>
<accession>A0ABR1MP23</accession>